<keyword evidence="10" id="KW-0408">Iron</keyword>
<evidence type="ECO:0000256" key="5">
    <source>
        <dbReference type="ARBA" id="ARBA00022714"/>
    </source>
</evidence>
<keyword evidence="6" id="KW-0479">Metal-binding</keyword>
<dbReference type="Pfam" id="PF08022">
    <property type="entry name" value="FAD_binding_8"/>
    <property type="match status" value="1"/>
</dbReference>
<feature type="transmembrane region" description="Helical" evidence="13">
    <location>
        <begin position="140"/>
        <end position="157"/>
    </location>
</feature>
<dbReference type="Proteomes" id="UP000016570">
    <property type="component" value="Unassembled WGS sequence"/>
</dbReference>
<comment type="subcellular location">
    <subcellularLocation>
        <location evidence="2">Membrane</location>
        <topology evidence="2">Multi-pass membrane protein</topology>
    </subcellularLocation>
</comment>
<dbReference type="Pfam" id="PF01794">
    <property type="entry name" value="Ferric_reduct"/>
    <property type="match status" value="1"/>
</dbReference>
<dbReference type="GO" id="GO:0051537">
    <property type="term" value="F:2 iron, 2 sulfur cluster binding"/>
    <property type="evidence" value="ECO:0007669"/>
    <property type="project" value="UniProtKB-KW"/>
</dbReference>
<keyword evidence="4 13" id="KW-0812">Transmembrane</keyword>
<dbReference type="RefSeq" id="WP_021703494.1">
    <property type="nucleotide sequence ID" value="NZ_BATJ01000001.1"/>
</dbReference>
<dbReference type="InterPro" id="IPR050415">
    <property type="entry name" value="MRET"/>
</dbReference>
<evidence type="ECO:0000256" key="12">
    <source>
        <dbReference type="ARBA" id="ARBA00023136"/>
    </source>
</evidence>
<dbReference type="GO" id="GO:0050660">
    <property type="term" value="F:flavin adenine dinucleotide binding"/>
    <property type="evidence" value="ECO:0007669"/>
    <property type="project" value="TreeGrafter"/>
</dbReference>
<dbReference type="InterPro" id="IPR017927">
    <property type="entry name" value="FAD-bd_FR_type"/>
</dbReference>
<keyword evidence="9" id="KW-0560">Oxidoreductase</keyword>
<feature type="transmembrane region" description="Helical" evidence="13">
    <location>
        <begin position="194"/>
        <end position="212"/>
    </location>
</feature>
<protein>
    <submittedName>
        <fullName evidence="15">Putative oxidoreductase</fullName>
    </submittedName>
</protein>
<dbReference type="PRINTS" id="PR00410">
    <property type="entry name" value="PHEHYDRXLASE"/>
</dbReference>
<reference evidence="15 16" key="1">
    <citation type="submission" date="2013-09" db="EMBL/GenBank/DDBJ databases">
        <title>Whole genome shotgun sequence of Vibrio proteolyticus NBRC 13287.</title>
        <authorList>
            <person name="Isaki S."/>
            <person name="Hosoyama A."/>
            <person name="Numata M."/>
            <person name="Hashimoto M."/>
            <person name="Hosoyama Y."/>
            <person name="Tsuchikane K."/>
            <person name="Noguchi M."/>
            <person name="Hirakata S."/>
            <person name="Ichikawa N."/>
            <person name="Ohji S."/>
            <person name="Yamazoe A."/>
            <person name="Fujita N."/>
        </authorList>
    </citation>
    <scope>NUCLEOTIDE SEQUENCE [LARGE SCALE GENOMIC DNA]</scope>
    <source>
        <strain evidence="15 16">NBRC 13287</strain>
    </source>
</reference>
<evidence type="ECO:0000256" key="11">
    <source>
        <dbReference type="ARBA" id="ARBA00023014"/>
    </source>
</evidence>
<dbReference type="Gene3D" id="2.40.30.10">
    <property type="entry name" value="Translation factors"/>
    <property type="match status" value="1"/>
</dbReference>
<keyword evidence="16" id="KW-1185">Reference proteome</keyword>
<dbReference type="SUPFAM" id="SSF63380">
    <property type="entry name" value="Riboflavin synthase domain-like"/>
    <property type="match status" value="1"/>
</dbReference>
<dbReference type="eggNOG" id="COG4097">
    <property type="taxonomic scope" value="Bacteria"/>
</dbReference>
<accession>U2ZWL6</accession>
<evidence type="ECO:0000259" key="14">
    <source>
        <dbReference type="PROSITE" id="PS51384"/>
    </source>
</evidence>
<keyword evidence="11" id="KW-0411">Iron-sulfur</keyword>
<evidence type="ECO:0000256" key="9">
    <source>
        <dbReference type="ARBA" id="ARBA00023002"/>
    </source>
</evidence>
<dbReference type="CDD" id="cd06198">
    <property type="entry name" value="FNR_like_3"/>
    <property type="match status" value="1"/>
</dbReference>
<keyword evidence="7" id="KW-0274">FAD</keyword>
<evidence type="ECO:0000256" key="3">
    <source>
        <dbReference type="ARBA" id="ARBA00022630"/>
    </source>
</evidence>
<evidence type="ECO:0000256" key="1">
    <source>
        <dbReference type="ARBA" id="ARBA00001974"/>
    </source>
</evidence>
<proteinExistence type="predicted"/>
<dbReference type="GO" id="GO:0016491">
    <property type="term" value="F:oxidoreductase activity"/>
    <property type="evidence" value="ECO:0007669"/>
    <property type="project" value="UniProtKB-KW"/>
</dbReference>
<organism evidence="15 16">
    <name type="scientific">Vibrio proteolyticus NBRC 13287</name>
    <dbReference type="NCBI Taxonomy" id="1219065"/>
    <lineage>
        <taxon>Bacteria</taxon>
        <taxon>Pseudomonadati</taxon>
        <taxon>Pseudomonadota</taxon>
        <taxon>Gammaproteobacteria</taxon>
        <taxon>Vibrionales</taxon>
        <taxon>Vibrionaceae</taxon>
        <taxon>Vibrio</taxon>
    </lineage>
</organism>
<dbReference type="PANTHER" id="PTHR47354">
    <property type="entry name" value="NADH OXIDOREDUCTASE HCR"/>
    <property type="match status" value="1"/>
</dbReference>
<dbReference type="STRING" id="1219065.VPR01S_01_02750"/>
<keyword evidence="12 13" id="KW-0472">Membrane</keyword>
<evidence type="ECO:0000256" key="10">
    <source>
        <dbReference type="ARBA" id="ARBA00023004"/>
    </source>
</evidence>
<feature type="transmembrane region" description="Helical" evidence="13">
    <location>
        <begin position="80"/>
        <end position="96"/>
    </location>
</feature>
<sequence length="439" mass="49358">MRKLYGLAAAVLLMVTAFWWSADSAVLISGSFFQVRAALIQLSGILSVTLMVMVMLLALRLPWVEKLTHGLDKSYRWHKWLGIGAVTTAIVHWLIIKVPKYLVSWGLLSKPVKNHIPPDPDSWFALVAPWHSEAKSVGELAFYLLLVLALISLSKIVKYKGFKWSHKLMAVCFLAIGFHSVVLIKRNYWQEPVALLVIGMCLVGVLAALWSLSNRIGRARRYPGIVREVTYHECNKVTHLVIDVPEWKGHQSGQFAYLRCQGHEAHPFTIASYDDGSHQLQFMIKALGDFTCGLNGRLSAGDEVTVEGPYGEFAFTDEGPALWIAGGVGIAAFKSILEERVNHPSSYPTIMYYCTACPDPSLIEELHHSARLANVTLRVLDSRSDARLTAERLQREVSGLLKRNVWFCGPAMFADSLRRGLQEQGFDARRFHHELFEMR</sequence>
<dbReference type="PANTHER" id="PTHR47354:SF8">
    <property type="entry name" value="1,2-PHENYLACETYL-COA EPOXIDASE, SUBUNIT E"/>
    <property type="match status" value="1"/>
</dbReference>
<dbReference type="EMBL" id="BATJ01000001">
    <property type="protein sequence ID" value="GAD65502.1"/>
    <property type="molecule type" value="Genomic_DNA"/>
</dbReference>
<dbReference type="InterPro" id="IPR013130">
    <property type="entry name" value="Fe3_Rdtase_TM_dom"/>
</dbReference>
<dbReference type="AlphaFoldDB" id="U2ZWL6"/>
<dbReference type="SUPFAM" id="SSF52343">
    <property type="entry name" value="Ferredoxin reductase-like, C-terminal NADP-linked domain"/>
    <property type="match status" value="1"/>
</dbReference>
<dbReference type="InterPro" id="IPR017938">
    <property type="entry name" value="Riboflavin_synthase-like_b-brl"/>
</dbReference>
<evidence type="ECO:0000256" key="7">
    <source>
        <dbReference type="ARBA" id="ARBA00022827"/>
    </source>
</evidence>
<dbReference type="InterPro" id="IPR039261">
    <property type="entry name" value="FNR_nucleotide-bd"/>
</dbReference>
<keyword evidence="3" id="KW-0285">Flavoprotein</keyword>
<evidence type="ECO:0000256" key="2">
    <source>
        <dbReference type="ARBA" id="ARBA00004141"/>
    </source>
</evidence>
<name>U2ZWL6_VIBPR</name>
<gene>
    <name evidence="15" type="ORF">VPR01S_01_02750</name>
</gene>
<feature type="domain" description="FAD-binding FR-type" evidence="14">
    <location>
        <begin position="219"/>
        <end position="316"/>
    </location>
</feature>
<dbReference type="PROSITE" id="PS51384">
    <property type="entry name" value="FAD_FR"/>
    <property type="match status" value="1"/>
</dbReference>
<evidence type="ECO:0000313" key="15">
    <source>
        <dbReference type="EMBL" id="GAD65502.1"/>
    </source>
</evidence>
<evidence type="ECO:0000256" key="4">
    <source>
        <dbReference type="ARBA" id="ARBA00022692"/>
    </source>
</evidence>
<dbReference type="GO" id="GO:0016020">
    <property type="term" value="C:membrane"/>
    <property type="evidence" value="ECO:0007669"/>
    <property type="project" value="UniProtKB-SubCell"/>
</dbReference>
<comment type="cofactor">
    <cofactor evidence="1">
        <name>FAD</name>
        <dbReference type="ChEBI" id="CHEBI:57692"/>
    </cofactor>
</comment>
<feature type="transmembrane region" description="Helical" evidence="13">
    <location>
        <begin position="169"/>
        <end position="188"/>
    </location>
</feature>
<keyword evidence="8 13" id="KW-1133">Transmembrane helix</keyword>
<evidence type="ECO:0000256" key="6">
    <source>
        <dbReference type="ARBA" id="ARBA00022723"/>
    </source>
</evidence>
<dbReference type="GO" id="GO:0046872">
    <property type="term" value="F:metal ion binding"/>
    <property type="evidence" value="ECO:0007669"/>
    <property type="project" value="UniProtKB-KW"/>
</dbReference>
<comment type="caution">
    <text evidence="15">The sequence shown here is derived from an EMBL/GenBank/DDBJ whole genome shotgun (WGS) entry which is preliminary data.</text>
</comment>
<evidence type="ECO:0000256" key="8">
    <source>
        <dbReference type="ARBA" id="ARBA00022989"/>
    </source>
</evidence>
<dbReference type="Gene3D" id="3.40.50.80">
    <property type="entry name" value="Nucleotide-binding domain of ferredoxin-NADP reductase (FNR) module"/>
    <property type="match status" value="1"/>
</dbReference>
<evidence type="ECO:0000313" key="16">
    <source>
        <dbReference type="Proteomes" id="UP000016570"/>
    </source>
</evidence>
<feature type="transmembrane region" description="Helical" evidence="13">
    <location>
        <begin position="40"/>
        <end position="59"/>
    </location>
</feature>
<evidence type="ECO:0000256" key="13">
    <source>
        <dbReference type="SAM" id="Phobius"/>
    </source>
</evidence>
<keyword evidence="5" id="KW-0001">2Fe-2S</keyword>
<dbReference type="InterPro" id="IPR013112">
    <property type="entry name" value="FAD-bd_8"/>
</dbReference>